<comment type="caution">
    <text evidence="4">The sequence shown here is derived from an EMBL/GenBank/DDBJ whole genome shotgun (WGS) entry which is preliminary data.</text>
</comment>
<dbReference type="InterPro" id="IPR009057">
    <property type="entry name" value="Homeodomain-like_sf"/>
</dbReference>
<dbReference type="InterPro" id="IPR001647">
    <property type="entry name" value="HTH_TetR"/>
</dbReference>
<dbReference type="Gene3D" id="1.10.357.10">
    <property type="entry name" value="Tetracycline Repressor, domain 2"/>
    <property type="match status" value="1"/>
</dbReference>
<accession>A0ABT1XRU8</accession>
<reference evidence="4 5" key="1">
    <citation type="submission" date="2022-08" db="EMBL/GenBank/DDBJ databases">
        <title>Polyphasic taxonomy analysis of Qipengyuania sp.RS5-5.</title>
        <authorList>
            <person name="Xamxidin M."/>
            <person name="Wu M."/>
        </authorList>
    </citation>
    <scope>NUCLEOTIDE SEQUENCE [LARGE SCALE GENOMIC DNA]</scope>
    <source>
        <strain evidence="4 5">RS5-5</strain>
    </source>
</reference>
<dbReference type="Proteomes" id="UP001206067">
    <property type="component" value="Unassembled WGS sequence"/>
</dbReference>
<evidence type="ECO:0000313" key="5">
    <source>
        <dbReference type="Proteomes" id="UP001206067"/>
    </source>
</evidence>
<feature type="DNA-binding region" description="H-T-H motif" evidence="2">
    <location>
        <begin position="27"/>
        <end position="46"/>
    </location>
</feature>
<organism evidence="4 5">
    <name type="scientific">Parerythrobacter lacustris</name>
    <dbReference type="NCBI Taxonomy" id="2969984"/>
    <lineage>
        <taxon>Bacteria</taxon>
        <taxon>Pseudomonadati</taxon>
        <taxon>Pseudomonadota</taxon>
        <taxon>Alphaproteobacteria</taxon>
        <taxon>Sphingomonadales</taxon>
        <taxon>Erythrobacteraceae</taxon>
        <taxon>Parerythrobacter</taxon>
    </lineage>
</organism>
<sequence length="178" mass="18870">MSGKLSRETLVPLLAAHVLEHGLNHASLRPLAKAAGTSDRMLIYHFGSKDGLVAALLEYLAEMFAAALDTAFPAGRVASRRDCIEQVLAITAQPAFQPFFRLWWDIVAGCAAGNRAYLDAAGAIMDLLLGWIEAHLPADDPDPAAAARLVLTQIEGAQMLQAVGRGDIPQAGLSALQS</sequence>
<keyword evidence="1 2" id="KW-0238">DNA-binding</keyword>
<evidence type="ECO:0000313" key="4">
    <source>
        <dbReference type="EMBL" id="MCR2833400.1"/>
    </source>
</evidence>
<keyword evidence="5" id="KW-1185">Reference proteome</keyword>
<evidence type="ECO:0000256" key="2">
    <source>
        <dbReference type="PROSITE-ProRule" id="PRU00335"/>
    </source>
</evidence>
<dbReference type="EMBL" id="JANKHH010000003">
    <property type="protein sequence ID" value="MCR2833400.1"/>
    <property type="molecule type" value="Genomic_DNA"/>
</dbReference>
<evidence type="ECO:0000256" key="1">
    <source>
        <dbReference type="ARBA" id="ARBA00023125"/>
    </source>
</evidence>
<dbReference type="RefSeq" id="WP_257595169.1">
    <property type="nucleotide sequence ID" value="NZ_JANKHH010000003.1"/>
</dbReference>
<proteinExistence type="predicted"/>
<dbReference type="SUPFAM" id="SSF46689">
    <property type="entry name" value="Homeodomain-like"/>
    <property type="match status" value="1"/>
</dbReference>
<evidence type="ECO:0000259" key="3">
    <source>
        <dbReference type="PROSITE" id="PS50977"/>
    </source>
</evidence>
<dbReference type="Pfam" id="PF00440">
    <property type="entry name" value="TetR_N"/>
    <property type="match status" value="1"/>
</dbReference>
<feature type="domain" description="HTH tetR-type" evidence="3">
    <location>
        <begin position="4"/>
        <end position="64"/>
    </location>
</feature>
<gene>
    <name evidence="4" type="ORF">NSO95_05545</name>
</gene>
<dbReference type="PROSITE" id="PS50977">
    <property type="entry name" value="HTH_TETR_2"/>
    <property type="match status" value="1"/>
</dbReference>
<name>A0ABT1XRU8_9SPHN</name>
<protein>
    <submittedName>
        <fullName evidence="4">TetR/AcrR family transcriptional regulator</fullName>
    </submittedName>
</protein>